<evidence type="ECO:0000313" key="2">
    <source>
        <dbReference type="Proteomes" id="UP000267035"/>
    </source>
</evidence>
<proteinExistence type="predicted"/>
<dbReference type="EMBL" id="RDQL01000008">
    <property type="protein sequence ID" value="RMW99391.1"/>
    <property type="molecule type" value="Genomic_DNA"/>
</dbReference>
<dbReference type="RefSeq" id="WP_122254048.1">
    <property type="nucleotide sequence ID" value="NZ_RDQL01000008.1"/>
</dbReference>
<dbReference type="AlphaFoldDB" id="A0A3M6QA69"/>
<gene>
    <name evidence="1" type="ORF">EBQ25_07410</name>
</gene>
<protein>
    <submittedName>
        <fullName evidence="1">Uncharacterized protein</fullName>
    </submittedName>
</protein>
<name>A0A3M6QA69_9BURK</name>
<accession>A0A3M6QA69</accession>
<comment type="caution">
    <text evidence="1">The sequence shown here is derived from an EMBL/GenBank/DDBJ whole genome shotgun (WGS) entry which is preliminary data.</text>
</comment>
<organism evidence="1 2">
    <name type="scientific">Allofranklinella schreckenbergeri</name>
    <dbReference type="NCBI Taxonomy" id="1076744"/>
    <lineage>
        <taxon>Bacteria</taxon>
        <taxon>Pseudomonadati</taxon>
        <taxon>Pseudomonadota</taxon>
        <taxon>Betaproteobacteria</taxon>
        <taxon>Burkholderiales</taxon>
        <taxon>Comamonadaceae</taxon>
        <taxon>Allofranklinella</taxon>
    </lineage>
</organism>
<evidence type="ECO:0000313" key="1">
    <source>
        <dbReference type="EMBL" id="RMW99391.1"/>
    </source>
</evidence>
<dbReference type="Proteomes" id="UP000267035">
    <property type="component" value="Unassembled WGS sequence"/>
</dbReference>
<reference evidence="1 2" key="1">
    <citation type="submission" date="2018-10" db="EMBL/GenBank/DDBJ databases">
        <title>Comamonadaceae CDC group NO-1 genome sequencing and assembly.</title>
        <authorList>
            <person name="Bernier A.-M."/>
            <person name="Bernard K."/>
        </authorList>
    </citation>
    <scope>NUCLEOTIDE SEQUENCE [LARGE SCALE GENOMIC DNA]</scope>
    <source>
        <strain evidence="1 2">NML161473</strain>
    </source>
</reference>
<sequence>MTAQRAQAATCARWQKLAQDSTKPRHGALGVHVRPNKATPHERRVNHFLQINKQKNKPF</sequence>
<keyword evidence="2" id="KW-1185">Reference proteome</keyword>